<evidence type="ECO:0000256" key="1">
    <source>
        <dbReference type="ARBA" id="ARBA00004648"/>
    </source>
</evidence>
<evidence type="ECO:0000256" key="16">
    <source>
        <dbReference type="ARBA" id="ARBA00048274"/>
    </source>
</evidence>
<comment type="catalytic activity">
    <reaction evidence="16">
        <text>3-O-(alpha-D-mannosyl)-L-threonyl-[protein] + UDP-N-acetyl-alpha-D-glucosamine = 3-O-(N-acetyl-beta-D-glucosaminyl-(1-&gt;4)-alpha-D-mannosyl)-L-threonyl-[protein] + UDP + H(+)</text>
        <dbReference type="Rhea" id="RHEA:37663"/>
        <dbReference type="Rhea" id="RHEA-COMP:13547"/>
        <dbReference type="Rhea" id="RHEA-COMP:13618"/>
        <dbReference type="ChEBI" id="CHEBI:15378"/>
        <dbReference type="ChEBI" id="CHEBI:57705"/>
        <dbReference type="ChEBI" id="CHEBI:58223"/>
        <dbReference type="ChEBI" id="CHEBI:137323"/>
        <dbReference type="ChEBI" id="CHEBI:137540"/>
        <dbReference type="EC" id="2.4.1.312"/>
    </reaction>
</comment>
<protein>
    <recommendedName>
        <fullName evidence="4">Protein O-linked-mannose beta-1,4-N-acetylglucosaminyltransferase 2</fullName>
        <ecNumber evidence="3">2.4.1.312</ecNumber>
    </recommendedName>
    <alternativeName>
        <fullName evidence="13">Extracellular O-linked N-acetylglucosamine transferase-like</fullName>
    </alternativeName>
    <alternativeName>
        <fullName evidence="14">Glycosyltransferase-like domain-containing protein 2</fullName>
    </alternativeName>
</protein>
<evidence type="ECO:0000256" key="12">
    <source>
        <dbReference type="ARBA" id="ARBA00023180"/>
    </source>
</evidence>
<evidence type="ECO:0000256" key="5">
    <source>
        <dbReference type="ARBA" id="ARBA00022676"/>
    </source>
</evidence>
<dbReference type="InterPro" id="IPR013783">
    <property type="entry name" value="Ig-like_fold"/>
</dbReference>
<dbReference type="InterPro" id="IPR036116">
    <property type="entry name" value="FN3_sf"/>
</dbReference>
<dbReference type="AlphaFoldDB" id="A0AAD9UC95"/>
<evidence type="ECO:0000313" key="18">
    <source>
        <dbReference type="EMBL" id="KAK2184202.1"/>
    </source>
</evidence>
<keyword evidence="8" id="KW-0256">Endoplasmic reticulum</keyword>
<evidence type="ECO:0000256" key="14">
    <source>
        <dbReference type="ARBA" id="ARBA00032859"/>
    </source>
</evidence>
<dbReference type="CDD" id="cd00063">
    <property type="entry name" value="FN3"/>
    <property type="match status" value="1"/>
</dbReference>
<evidence type="ECO:0000256" key="7">
    <source>
        <dbReference type="ARBA" id="ARBA00022692"/>
    </source>
</evidence>
<keyword evidence="10" id="KW-1133">Transmembrane helix</keyword>
<dbReference type="Gene3D" id="2.60.40.10">
    <property type="entry name" value="Immunoglobulins"/>
    <property type="match status" value="1"/>
</dbReference>
<dbReference type="EC" id="2.4.1.312" evidence="3"/>
<keyword evidence="12" id="KW-0325">Glycoprotein</keyword>
<dbReference type="PROSITE" id="PS50853">
    <property type="entry name" value="FN3"/>
    <property type="match status" value="1"/>
</dbReference>
<evidence type="ECO:0000256" key="10">
    <source>
        <dbReference type="ARBA" id="ARBA00022989"/>
    </source>
</evidence>
<dbReference type="PANTHER" id="PTHR20961">
    <property type="entry name" value="GLYCOSYLTRANSFERASE"/>
    <property type="match status" value="1"/>
</dbReference>
<dbReference type="EMBL" id="JAODUO010000277">
    <property type="protein sequence ID" value="KAK2184202.1"/>
    <property type="molecule type" value="Genomic_DNA"/>
</dbReference>
<dbReference type="InterPro" id="IPR003961">
    <property type="entry name" value="FN3_dom"/>
</dbReference>
<keyword evidence="11" id="KW-0472">Membrane</keyword>
<accession>A0AAD9UC95</accession>
<comment type="caution">
    <text evidence="18">The sequence shown here is derived from an EMBL/GenBank/DDBJ whole genome shotgun (WGS) entry which is preliminary data.</text>
</comment>
<proteinExistence type="predicted"/>
<evidence type="ECO:0000313" key="19">
    <source>
        <dbReference type="Proteomes" id="UP001209878"/>
    </source>
</evidence>
<evidence type="ECO:0000256" key="13">
    <source>
        <dbReference type="ARBA" id="ARBA00030318"/>
    </source>
</evidence>
<keyword evidence="5" id="KW-0328">Glycosyltransferase</keyword>
<evidence type="ECO:0000256" key="3">
    <source>
        <dbReference type="ARBA" id="ARBA00012823"/>
    </source>
</evidence>
<dbReference type="GO" id="GO:0005789">
    <property type="term" value="C:endoplasmic reticulum membrane"/>
    <property type="evidence" value="ECO:0007669"/>
    <property type="project" value="UniProtKB-SubCell"/>
</dbReference>
<keyword evidence="9" id="KW-0735">Signal-anchor</keyword>
<organism evidence="18 19">
    <name type="scientific">Ridgeia piscesae</name>
    <name type="common">Tubeworm</name>
    <dbReference type="NCBI Taxonomy" id="27915"/>
    <lineage>
        <taxon>Eukaryota</taxon>
        <taxon>Metazoa</taxon>
        <taxon>Spiralia</taxon>
        <taxon>Lophotrochozoa</taxon>
        <taxon>Annelida</taxon>
        <taxon>Polychaeta</taxon>
        <taxon>Sedentaria</taxon>
        <taxon>Canalipalpata</taxon>
        <taxon>Sabellida</taxon>
        <taxon>Siboglinidae</taxon>
        <taxon>Ridgeia</taxon>
    </lineage>
</organism>
<evidence type="ECO:0000256" key="4">
    <source>
        <dbReference type="ARBA" id="ARBA00020030"/>
    </source>
</evidence>
<comment type="function">
    <text evidence="15">O-linked mannose beta-1,4-N-acetylglucosaminyltransferase that transfers UDP-N-acetyl-D-glucosamine to the 4-position of the mannose to generate N-acetyl-D-glucosamine-beta-1,4-O-D-mannosylprotein. Involved in the biosynthesis of the phosphorylated O-mannosyl trisaccharide (N-acetylgalactosamine-beta-3-N-acetylglucosamine-beta-4-(phosphate-6-)mannose), a carbohydrate structure present in alpha-dystroglycan (DAG1), which is required for binding laminin G-like domain-containing extracellular proteins with high affinity.</text>
</comment>
<evidence type="ECO:0000256" key="11">
    <source>
        <dbReference type="ARBA" id="ARBA00023136"/>
    </source>
</evidence>
<dbReference type="PANTHER" id="PTHR20961:SF38">
    <property type="entry name" value="PROTEIN O-LINKED-MANNOSE BETA-1,4-N-ACETYLGLUCOSAMINYLTRANSFERASE 2"/>
    <property type="match status" value="1"/>
</dbReference>
<reference evidence="18" key="1">
    <citation type="journal article" date="2023" name="Mol. Biol. Evol.">
        <title>Third-Generation Sequencing Reveals the Adaptive Role of the Epigenome in Three Deep-Sea Polychaetes.</title>
        <authorList>
            <person name="Perez M."/>
            <person name="Aroh O."/>
            <person name="Sun Y."/>
            <person name="Lan Y."/>
            <person name="Juniper S.K."/>
            <person name="Young C.R."/>
            <person name="Angers B."/>
            <person name="Qian P.Y."/>
        </authorList>
    </citation>
    <scope>NUCLEOTIDE SEQUENCE</scope>
    <source>
        <strain evidence="18">R07B-5</strain>
    </source>
</reference>
<comment type="subcellular location">
    <subcellularLocation>
        <location evidence="1">Endoplasmic reticulum membrane</location>
        <topology evidence="1">Single-pass type II membrane protein</topology>
    </subcellularLocation>
</comment>
<dbReference type="Pfam" id="PF04577">
    <property type="entry name" value="Glyco_transf_61"/>
    <property type="match status" value="1"/>
</dbReference>
<evidence type="ECO:0000256" key="9">
    <source>
        <dbReference type="ARBA" id="ARBA00022968"/>
    </source>
</evidence>
<keyword evidence="6" id="KW-0808">Transferase</keyword>
<comment type="pathway">
    <text evidence="2">Protein modification; protein glycosylation.</text>
</comment>
<evidence type="ECO:0000256" key="2">
    <source>
        <dbReference type="ARBA" id="ARBA00004922"/>
    </source>
</evidence>
<dbReference type="Proteomes" id="UP001209878">
    <property type="component" value="Unassembled WGS sequence"/>
</dbReference>
<evidence type="ECO:0000259" key="17">
    <source>
        <dbReference type="PROSITE" id="PS50853"/>
    </source>
</evidence>
<sequence>MQHWYVVVSVLVIAVLVANYVQLQHRLHRCLHETVPRRDQRNLSVAVLVKEQGSSVWCRGSDHTSRLCRFTNLCYLPQHDAFTFFHHPKGTVIRGVPIDRFDPALLDMSTVANHSGQYFNYADVLAMTAEQLLGASTRLVGGTSLIFRRFHPDNLMHVLHDDLLPLYDTLRMITRRGDADRTTYDVQLVMSGGREPGEFQRLYDMFSTHKPIYLSPLHGTAICFADAYVGLSKDTRWYDYGFHKTQGPIKGHEVTAEHVRPAAEFLKIRLDVVALGDKEAVILSRRHNRLIVNEAELSVELAAMLNVRVRTLSLEETSLEEIIGRLSRAAVVVGMHGSLLALAVFLPPGAVLVELFPYAVNPDHYTPYRTLVNLPGMAVTYRAWRNMDPTRNIAHPSAPPELGGISHLDPDEQDRILHSPEVPLHLCCSDPEWLFRIYQDTVVDIPAVLALTRDAVDQRHVFPSRSQPQLFPTEVRQLVCDQSDEAGLSVSWAPPWNVDFLPATYLKYEVWIQEDGSDDYTAWILFRTSHRFVEGLKSNTPYLIWVRCLTTDEMPGPFNKAALRCRTKQFDTQS</sequence>
<feature type="domain" description="Fibronectin type-III" evidence="17">
    <location>
        <begin position="471"/>
        <end position="570"/>
    </location>
</feature>
<dbReference type="GO" id="GO:0035269">
    <property type="term" value="P:protein O-linked glycosylation via mannose"/>
    <property type="evidence" value="ECO:0007669"/>
    <property type="project" value="TreeGrafter"/>
</dbReference>
<dbReference type="InterPro" id="IPR049625">
    <property type="entry name" value="Glyco_transf_61_cat"/>
</dbReference>
<dbReference type="GO" id="GO:0097363">
    <property type="term" value="F:protein O-acetylglucosaminyltransferase activity"/>
    <property type="evidence" value="ECO:0007669"/>
    <property type="project" value="TreeGrafter"/>
</dbReference>
<evidence type="ECO:0000256" key="8">
    <source>
        <dbReference type="ARBA" id="ARBA00022824"/>
    </source>
</evidence>
<dbReference type="SUPFAM" id="SSF49265">
    <property type="entry name" value="Fibronectin type III"/>
    <property type="match status" value="1"/>
</dbReference>
<name>A0AAD9UC95_RIDPI</name>
<keyword evidence="19" id="KW-1185">Reference proteome</keyword>
<gene>
    <name evidence="18" type="ORF">NP493_278g03091</name>
</gene>
<dbReference type="InterPro" id="IPR007657">
    <property type="entry name" value="Glycosyltransferase_61"/>
</dbReference>
<evidence type="ECO:0000256" key="6">
    <source>
        <dbReference type="ARBA" id="ARBA00022679"/>
    </source>
</evidence>
<keyword evidence="7" id="KW-0812">Transmembrane</keyword>
<evidence type="ECO:0000256" key="15">
    <source>
        <dbReference type="ARBA" id="ARBA00045959"/>
    </source>
</evidence>